<dbReference type="SMART" id="SM00631">
    <property type="entry name" value="Zn_pept"/>
    <property type="match status" value="1"/>
</dbReference>
<evidence type="ECO:0000256" key="3">
    <source>
        <dbReference type="ARBA" id="ARBA00022645"/>
    </source>
</evidence>
<dbReference type="GO" id="GO:0004181">
    <property type="term" value="F:metallocarboxypeptidase activity"/>
    <property type="evidence" value="ECO:0007669"/>
    <property type="project" value="InterPro"/>
</dbReference>
<evidence type="ECO:0000256" key="1">
    <source>
        <dbReference type="ARBA" id="ARBA00001947"/>
    </source>
</evidence>
<dbReference type="GO" id="GO:0005615">
    <property type="term" value="C:extracellular space"/>
    <property type="evidence" value="ECO:0007669"/>
    <property type="project" value="TreeGrafter"/>
</dbReference>
<evidence type="ECO:0000256" key="9">
    <source>
        <dbReference type="ARBA" id="ARBA00023049"/>
    </source>
</evidence>
<dbReference type="AlphaFoldDB" id="A0A2M7GAL7"/>
<dbReference type="EC" id="3.4.17.18" evidence="11"/>
<evidence type="ECO:0000256" key="2">
    <source>
        <dbReference type="ARBA" id="ARBA00005988"/>
    </source>
</evidence>
<evidence type="ECO:0000256" key="6">
    <source>
        <dbReference type="ARBA" id="ARBA00022729"/>
    </source>
</evidence>
<evidence type="ECO:0000256" key="12">
    <source>
        <dbReference type="PROSITE-ProRule" id="PRU01379"/>
    </source>
</evidence>
<evidence type="ECO:0000256" key="4">
    <source>
        <dbReference type="ARBA" id="ARBA00022670"/>
    </source>
</evidence>
<dbReference type="Pfam" id="PF00246">
    <property type="entry name" value="Peptidase_M14"/>
    <property type="match status" value="1"/>
</dbReference>
<comment type="catalytic activity">
    <reaction evidence="10">
        <text>Releases a C-terminal residue, which may be hydrophobic or positively charged.</text>
        <dbReference type="EC" id="3.4.17.18"/>
    </reaction>
</comment>
<dbReference type="PRINTS" id="PR00765">
    <property type="entry name" value="CRBOXYPTASEA"/>
</dbReference>
<dbReference type="GO" id="GO:0006508">
    <property type="term" value="P:proteolysis"/>
    <property type="evidence" value="ECO:0007669"/>
    <property type="project" value="UniProtKB-KW"/>
</dbReference>
<keyword evidence="7" id="KW-0378">Hydrolase</keyword>
<evidence type="ECO:0000259" key="14">
    <source>
        <dbReference type="PROSITE" id="PS52035"/>
    </source>
</evidence>
<dbReference type="FunFam" id="3.40.630.10:FF:000084">
    <property type="entry name" value="Carboxypeptidase B2"/>
    <property type="match status" value="1"/>
</dbReference>
<protein>
    <recommendedName>
        <fullName evidence="11">carboxypeptidase T</fullName>
        <ecNumber evidence="11">3.4.17.18</ecNumber>
    </recommendedName>
</protein>
<proteinExistence type="inferred from homology"/>
<evidence type="ECO:0000256" key="8">
    <source>
        <dbReference type="ARBA" id="ARBA00022833"/>
    </source>
</evidence>
<evidence type="ECO:0000313" key="16">
    <source>
        <dbReference type="Proteomes" id="UP000231019"/>
    </source>
</evidence>
<feature type="signal peptide" evidence="13">
    <location>
        <begin position="1"/>
        <end position="23"/>
    </location>
</feature>
<evidence type="ECO:0000256" key="5">
    <source>
        <dbReference type="ARBA" id="ARBA00022723"/>
    </source>
</evidence>
<keyword evidence="4" id="KW-0645">Protease</keyword>
<dbReference type="PROSITE" id="PS51257">
    <property type="entry name" value="PROKAR_LIPOPROTEIN"/>
    <property type="match status" value="1"/>
</dbReference>
<feature type="chain" id="PRO_5014863392" description="carboxypeptidase T" evidence="13">
    <location>
        <begin position="24"/>
        <end position="415"/>
    </location>
</feature>
<accession>A0A2M7GAL7</accession>
<evidence type="ECO:0000256" key="10">
    <source>
        <dbReference type="ARBA" id="ARBA00050859"/>
    </source>
</evidence>
<keyword evidence="8" id="KW-0862">Zinc</keyword>
<keyword evidence="3" id="KW-0121">Carboxypeptidase</keyword>
<reference evidence="15 16" key="1">
    <citation type="submission" date="2017-09" db="EMBL/GenBank/DDBJ databases">
        <title>Depth-based differentiation of microbial function through sediment-hosted aquifers and enrichment of novel symbionts in the deep terrestrial subsurface.</title>
        <authorList>
            <person name="Probst A.J."/>
            <person name="Ladd B."/>
            <person name="Jarett J.K."/>
            <person name="Geller-Mcgrath D.E."/>
            <person name="Sieber C.M."/>
            <person name="Emerson J.B."/>
            <person name="Anantharaman K."/>
            <person name="Thomas B.C."/>
            <person name="Malmstrom R."/>
            <person name="Stieglmeier M."/>
            <person name="Klingl A."/>
            <person name="Woyke T."/>
            <person name="Ryan C.M."/>
            <person name="Banfield J.F."/>
        </authorList>
    </citation>
    <scope>NUCLEOTIDE SEQUENCE [LARGE SCALE GENOMIC DNA]</scope>
    <source>
        <strain evidence="15">CG17_big_fil_post_rev_8_21_14_2_50_48_46</strain>
    </source>
</reference>
<dbReference type="PANTHER" id="PTHR11705:SF119">
    <property type="entry name" value="OS02G0119300 PROTEIN"/>
    <property type="match status" value="1"/>
</dbReference>
<dbReference type="GO" id="GO:0008270">
    <property type="term" value="F:zinc ion binding"/>
    <property type="evidence" value="ECO:0007669"/>
    <property type="project" value="InterPro"/>
</dbReference>
<dbReference type="PROSITE" id="PS52035">
    <property type="entry name" value="PEPTIDASE_M14"/>
    <property type="match status" value="1"/>
</dbReference>
<sequence length="415" mass="46427">MHLSKLKLWHLPLAAILSLSACSAPLNLSSALNSSSPARFQAAASSQPRVVRLFWRSPAELAELAGAGLDLFGIETAQKTALARITPAQMLELNQRQVRYEASMERSMGEGRQPLPSGYRTYAQMRQQLQELAAKYPQLVQLEDAGDTWEKTQGKSDHDIWAVTLTNRQNRAPKPVTMFTGGVHARELAPVELLMKLMDLLTSEYGKDPKITELLNTHEVFILPMVNVDGRVEVEKGDSWQRKNTHGTGIDLNRNFDNHWNYQGLNVPDSWKRGLSDPNGEIYSGAAPASEPETQVVQAMMARKKPAIFADIHAYGEMMLWPFGYSAEDVPHTPIFKKLYQETVKNLGFKGGTSTQILYPTTATTRDYAYGKHGALSMTLEVGQTFRPSFSEMERIWVSLRPTFLRLIEAGGEFQ</sequence>
<dbReference type="SUPFAM" id="SSF53187">
    <property type="entry name" value="Zn-dependent exopeptidases"/>
    <property type="match status" value="1"/>
</dbReference>
<gene>
    <name evidence="15" type="ORF">COW36_01975</name>
</gene>
<comment type="cofactor">
    <cofactor evidence="1">
        <name>Zn(2+)</name>
        <dbReference type="ChEBI" id="CHEBI:29105"/>
    </cofactor>
</comment>
<dbReference type="Gene3D" id="3.40.630.10">
    <property type="entry name" value="Zn peptidases"/>
    <property type="match status" value="1"/>
</dbReference>
<comment type="similarity">
    <text evidence="2 12">Belongs to the peptidase M14 family.</text>
</comment>
<name>A0A2M7GAL7_9BACT</name>
<evidence type="ECO:0000256" key="11">
    <source>
        <dbReference type="ARBA" id="ARBA00066554"/>
    </source>
</evidence>
<keyword evidence="9" id="KW-0482">Metalloprotease</keyword>
<feature type="active site" description="Proton donor/acceptor" evidence="12">
    <location>
        <position position="381"/>
    </location>
</feature>
<dbReference type="InterPro" id="IPR000834">
    <property type="entry name" value="Peptidase_M14"/>
</dbReference>
<dbReference type="Proteomes" id="UP000231019">
    <property type="component" value="Unassembled WGS sequence"/>
</dbReference>
<evidence type="ECO:0000313" key="15">
    <source>
        <dbReference type="EMBL" id="PIW19202.1"/>
    </source>
</evidence>
<keyword evidence="5" id="KW-0479">Metal-binding</keyword>
<comment type="caution">
    <text evidence="15">The sequence shown here is derived from an EMBL/GenBank/DDBJ whole genome shotgun (WGS) entry which is preliminary data.</text>
</comment>
<dbReference type="EMBL" id="PFFQ01000005">
    <property type="protein sequence ID" value="PIW19202.1"/>
    <property type="molecule type" value="Genomic_DNA"/>
</dbReference>
<keyword evidence="6 13" id="KW-0732">Signal</keyword>
<organism evidence="15 16">
    <name type="scientific">bacterium (Candidatus Blackallbacteria) CG17_big_fil_post_rev_8_21_14_2_50_48_46</name>
    <dbReference type="NCBI Taxonomy" id="2014261"/>
    <lineage>
        <taxon>Bacteria</taxon>
        <taxon>Candidatus Blackallbacteria</taxon>
    </lineage>
</organism>
<evidence type="ECO:0000256" key="7">
    <source>
        <dbReference type="ARBA" id="ARBA00022801"/>
    </source>
</evidence>
<evidence type="ECO:0000256" key="13">
    <source>
        <dbReference type="SAM" id="SignalP"/>
    </source>
</evidence>
<feature type="domain" description="Peptidase M14" evidence="14">
    <location>
        <begin position="118"/>
        <end position="411"/>
    </location>
</feature>
<dbReference type="PANTHER" id="PTHR11705">
    <property type="entry name" value="PROTEASE FAMILY M14 CARBOXYPEPTIDASE A,B"/>
    <property type="match status" value="1"/>
</dbReference>